<reference evidence="2" key="1">
    <citation type="submission" date="2021-10" db="EMBL/GenBank/DDBJ databases">
        <title>Tropical sea cucumber genome reveals ecological adaptation and Cuvierian tubules defense mechanism.</title>
        <authorList>
            <person name="Chen T."/>
        </authorList>
    </citation>
    <scope>NUCLEOTIDE SEQUENCE</scope>
    <source>
        <strain evidence="2">Nanhai2018</strain>
        <tissue evidence="2">Muscle</tissue>
    </source>
</reference>
<dbReference type="EMBL" id="JAIZAY010000003">
    <property type="protein sequence ID" value="KAJ8044979.1"/>
    <property type="molecule type" value="Genomic_DNA"/>
</dbReference>
<evidence type="ECO:0000313" key="2">
    <source>
        <dbReference type="EMBL" id="KAJ8044979.1"/>
    </source>
</evidence>
<comment type="caution">
    <text evidence="2">The sequence shown here is derived from an EMBL/GenBank/DDBJ whole genome shotgun (WGS) entry which is preliminary data.</text>
</comment>
<keyword evidence="3" id="KW-1185">Reference proteome</keyword>
<feature type="region of interest" description="Disordered" evidence="1">
    <location>
        <begin position="257"/>
        <end position="276"/>
    </location>
</feature>
<feature type="compositionally biased region" description="Basic and acidic residues" evidence="1">
    <location>
        <begin position="68"/>
        <end position="78"/>
    </location>
</feature>
<proteinExistence type="predicted"/>
<protein>
    <submittedName>
        <fullName evidence="2">Uncharacterized protein</fullName>
    </submittedName>
</protein>
<name>A0A9Q1CI08_HOLLE</name>
<dbReference type="Pfam" id="PF15238">
    <property type="entry name" value="TEADIR3"/>
    <property type="match status" value="1"/>
</dbReference>
<dbReference type="InterPro" id="IPR053819">
    <property type="entry name" value="TEADIR3_omega_loop"/>
</dbReference>
<organism evidence="2 3">
    <name type="scientific">Holothuria leucospilota</name>
    <name type="common">Black long sea cucumber</name>
    <name type="synonym">Mertensiothuria leucospilota</name>
    <dbReference type="NCBI Taxonomy" id="206669"/>
    <lineage>
        <taxon>Eukaryota</taxon>
        <taxon>Metazoa</taxon>
        <taxon>Echinodermata</taxon>
        <taxon>Eleutherozoa</taxon>
        <taxon>Echinozoa</taxon>
        <taxon>Holothuroidea</taxon>
        <taxon>Aspidochirotacea</taxon>
        <taxon>Aspidochirotida</taxon>
        <taxon>Holothuriidae</taxon>
        <taxon>Holothuria</taxon>
    </lineage>
</organism>
<dbReference type="OrthoDB" id="5982901at2759"/>
<dbReference type="AlphaFoldDB" id="A0A9Q1CI08"/>
<feature type="compositionally biased region" description="Polar residues" evidence="1">
    <location>
        <begin position="12"/>
        <end position="37"/>
    </location>
</feature>
<evidence type="ECO:0000313" key="3">
    <source>
        <dbReference type="Proteomes" id="UP001152320"/>
    </source>
</evidence>
<dbReference type="Proteomes" id="UP001152320">
    <property type="component" value="Chromosome 3"/>
</dbReference>
<feature type="region of interest" description="Disordered" evidence="1">
    <location>
        <begin position="59"/>
        <end position="78"/>
    </location>
</feature>
<gene>
    <name evidence="2" type="ORF">HOLleu_07891</name>
</gene>
<accession>A0A9Q1CI08</accession>
<sequence length="276" mass="31158">MSEEEYCKETGNFPSNGSGTIGENSRNSSQHQSQTLKGNALSERKDVFTNPVPLRKRRLPASFWQEPGKSENHRPKNAEEKPFRHTAFMPIAPHQSPSFGRYVKDFLGSNLSASEKLELLRLNSIERENSNRFLLPHDLSEKRCPRYPCVLLHCKNQHDEYPLHELPTLFPRTGFYMNSLPGAPAIYPGRVPLSMHHDGLANVLGMSLPPANATLPDIFRPDHVANGPYGSRVFFPMEGPSYFPLSSQLHHSIIRPVPKKHSSSLPSPFHSTFDVR</sequence>
<feature type="region of interest" description="Disordered" evidence="1">
    <location>
        <begin position="1"/>
        <end position="52"/>
    </location>
</feature>
<evidence type="ECO:0000256" key="1">
    <source>
        <dbReference type="SAM" id="MobiDB-lite"/>
    </source>
</evidence>